<dbReference type="PANTHER" id="PTHR21532">
    <property type="entry name" value="PHOSPHODIESTERASE HL"/>
    <property type="match status" value="1"/>
</dbReference>
<evidence type="ECO:0000256" key="3">
    <source>
        <dbReference type="ARBA" id="ARBA00007460"/>
    </source>
</evidence>
<name>A0AAW0ZAT8_9HYME</name>
<dbReference type="InterPro" id="IPR042541">
    <property type="entry name" value="BART_sf"/>
</dbReference>
<evidence type="ECO:0000256" key="4">
    <source>
        <dbReference type="ARBA" id="ARBA00021815"/>
    </source>
</evidence>
<evidence type="ECO:0000313" key="12">
    <source>
        <dbReference type="EMBL" id="KAK9294488.1"/>
    </source>
</evidence>
<keyword evidence="8" id="KW-0966">Cell projection</keyword>
<proteinExistence type="inferred from homology"/>
<dbReference type="GO" id="GO:0005930">
    <property type="term" value="C:axoneme"/>
    <property type="evidence" value="ECO:0007669"/>
    <property type="project" value="TreeGrafter"/>
</dbReference>
<dbReference type="InterPro" id="IPR023379">
    <property type="entry name" value="BART_dom"/>
</dbReference>
<evidence type="ECO:0000259" key="11">
    <source>
        <dbReference type="Pfam" id="PF11527"/>
    </source>
</evidence>
<dbReference type="GO" id="GO:0097546">
    <property type="term" value="C:ciliary base"/>
    <property type="evidence" value="ECO:0007669"/>
    <property type="project" value="TreeGrafter"/>
</dbReference>
<evidence type="ECO:0000313" key="13">
    <source>
        <dbReference type="Proteomes" id="UP001432146"/>
    </source>
</evidence>
<accession>A0AAW0ZAT8</accession>
<keyword evidence="6" id="KW-0175">Coiled coil</keyword>
<dbReference type="Proteomes" id="UP001432146">
    <property type="component" value="Unassembled WGS sequence"/>
</dbReference>
<keyword evidence="13" id="KW-1185">Reference proteome</keyword>
<sequence>MNDKDDSAWVFDSLIGFLQGPIWSAPLITFIEEKSLIFEADIEENDEYQKVYQEYKNLVDLLLGCFMEDMGITPDQFEYACTVNKYTKMPIQFQQASQRNSQTEEPYIKKKKRATCIDFVYLFQNLFEQIWAANEYEIFKRMMIQKNLELQLQALNMIEQKYGLTPASLMYETDVLNEDPLVMEEIIQKHVMENHTEEDQEISSETSLIKEHERLTAKYNSEKALLVEALKASQKEQSSGEESISKEEVHRKEEGEEDDGAEKREIEIKKEEEEEEEEKEEADIPRFPKAIPLGPMSIDEPKSMEQNVSEEDVRKRQTYLKARRDKLVALKKEARSQRLEMNLSRPSSARSVAEATIKGEQELKLPLEPSILQVRKALAARLQAEVVRKQTSQ</sequence>
<evidence type="ECO:0000256" key="8">
    <source>
        <dbReference type="ARBA" id="ARBA00023273"/>
    </source>
</evidence>
<comment type="caution">
    <text evidence="12">The sequence shown here is derived from an EMBL/GenBank/DDBJ whole genome shotgun (WGS) entry which is preliminary data.</text>
</comment>
<evidence type="ECO:0000256" key="5">
    <source>
        <dbReference type="ARBA" id="ARBA00022490"/>
    </source>
</evidence>
<evidence type="ECO:0000256" key="9">
    <source>
        <dbReference type="ARBA" id="ARBA00031593"/>
    </source>
</evidence>
<dbReference type="Pfam" id="PF11527">
    <property type="entry name" value="ARL2_Bind_BART"/>
    <property type="match status" value="1"/>
</dbReference>
<gene>
    <name evidence="12" type="ORF">QLX08_010936</name>
</gene>
<dbReference type="AlphaFoldDB" id="A0AAW0ZAT8"/>
<feature type="compositionally biased region" description="Basic and acidic residues" evidence="10">
    <location>
        <begin position="261"/>
        <end position="271"/>
    </location>
</feature>
<evidence type="ECO:0000256" key="1">
    <source>
        <dbReference type="ARBA" id="ARBA00004138"/>
    </source>
</evidence>
<dbReference type="PANTHER" id="PTHR21532:SF0">
    <property type="entry name" value="CILIA- AND FLAGELLA-ASSOCIATED PROTEIN 36"/>
    <property type="match status" value="1"/>
</dbReference>
<dbReference type="Gene3D" id="1.20.1520.10">
    <property type="entry name" value="ADP-ribosylation factor-like 2-binding protein, domain"/>
    <property type="match status" value="1"/>
</dbReference>
<feature type="domain" description="BART" evidence="11">
    <location>
        <begin position="7"/>
        <end position="151"/>
    </location>
</feature>
<evidence type="ECO:0000256" key="7">
    <source>
        <dbReference type="ARBA" id="ARBA00023069"/>
    </source>
</evidence>
<comment type="subcellular location">
    <subcellularLocation>
        <location evidence="1">Cell projection</location>
        <location evidence="1">Cilium</location>
    </subcellularLocation>
    <subcellularLocation>
        <location evidence="2">Cytoplasm</location>
    </subcellularLocation>
</comment>
<feature type="compositionally biased region" description="Basic and acidic residues" evidence="10">
    <location>
        <begin position="243"/>
        <end position="254"/>
    </location>
</feature>
<protein>
    <recommendedName>
        <fullName evidence="4">Cilia- and flagella-associated protein 36</fullName>
    </recommendedName>
    <alternativeName>
        <fullName evidence="9">Coiled-coil domain-containing protein 104</fullName>
    </alternativeName>
</protein>
<evidence type="ECO:0000256" key="10">
    <source>
        <dbReference type="SAM" id="MobiDB-lite"/>
    </source>
</evidence>
<comment type="similarity">
    <text evidence="3">Belongs to the CFAP36 family.</text>
</comment>
<evidence type="ECO:0000256" key="2">
    <source>
        <dbReference type="ARBA" id="ARBA00004496"/>
    </source>
</evidence>
<keyword evidence="5" id="KW-0963">Cytoplasm</keyword>
<organism evidence="12 13">
    <name type="scientific">Tetragonisca angustula</name>
    <dbReference type="NCBI Taxonomy" id="166442"/>
    <lineage>
        <taxon>Eukaryota</taxon>
        <taxon>Metazoa</taxon>
        <taxon>Ecdysozoa</taxon>
        <taxon>Arthropoda</taxon>
        <taxon>Hexapoda</taxon>
        <taxon>Insecta</taxon>
        <taxon>Pterygota</taxon>
        <taxon>Neoptera</taxon>
        <taxon>Endopterygota</taxon>
        <taxon>Hymenoptera</taxon>
        <taxon>Apocrita</taxon>
        <taxon>Aculeata</taxon>
        <taxon>Apoidea</taxon>
        <taxon>Anthophila</taxon>
        <taxon>Apidae</taxon>
        <taxon>Tetragonisca</taxon>
    </lineage>
</organism>
<keyword evidence="7" id="KW-0969">Cilium</keyword>
<evidence type="ECO:0000256" key="6">
    <source>
        <dbReference type="ARBA" id="ARBA00023054"/>
    </source>
</evidence>
<dbReference type="EMBL" id="JAWNGG020000316">
    <property type="protein sequence ID" value="KAK9294488.1"/>
    <property type="molecule type" value="Genomic_DNA"/>
</dbReference>
<dbReference type="InterPro" id="IPR038888">
    <property type="entry name" value="CFAP36"/>
</dbReference>
<reference evidence="12 13" key="1">
    <citation type="submission" date="2024-05" db="EMBL/GenBank/DDBJ databases">
        <title>The nuclear and mitochondrial genome assemblies of Tetragonisca angustula (Apidae: Meliponini), a tiny yet remarkable pollinator in the Neotropics.</title>
        <authorList>
            <person name="Ferrari R."/>
            <person name="Ricardo P.C."/>
            <person name="Dias F.C."/>
            <person name="Araujo N.S."/>
            <person name="Soares D.O."/>
            <person name="Zhou Q.-S."/>
            <person name="Zhu C.-D."/>
            <person name="Coutinho L."/>
            <person name="Airas M.C."/>
            <person name="Batista T.M."/>
        </authorList>
    </citation>
    <scope>NUCLEOTIDE SEQUENCE [LARGE SCALE GENOMIC DNA]</scope>
    <source>
        <strain evidence="12">ASF017062</strain>
        <tissue evidence="12">Abdomen</tissue>
    </source>
</reference>
<feature type="region of interest" description="Disordered" evidence="10">
    <location>
        <begin position="232"/>
        <end position="315"/>
    </location>
</feature>
<feature type="compositionally biased region" description="Acidic residues" evidence="10">
    <location>
        <begin position="272"/>
        <end position="281"/>
    </location>
</feature>